<dbReference type="RefSeq" id="WP_184180124.1">
    <property type="nucleotide sequence ID" value="NZ_JACHGF010000021.1"/>
</dbReference>
<evidence type="ECO:0000313" key="3">
    <source>
        <dbReference type="Proteomes" id="UP000557307"/>
    </source>
</evidence>
<comment type="caution">
    <text evidence="2">The sequence shown here is derived from an EMBL/GenBank/DDBJ whole genome shotgun (WGS) entry which is preliminary data.</text>
</comment>
<evidence type="ECO:0000256" key="1">
    <source>
        <dbReference type="SAM" id="SignalP"/>
    </source>
</evidence>
<name>A0A840U1K8_9BACT</name>
<protein>
    <submittedName>
        <fullName evidence="2">Uncharacterized protein</fullName>
    </submittedName>
</protein>
<dbReference type="AlphaFoldDB" id="A0A840U1K8"/>
<dbReference type="EMBL" id="JACHGF010000021">
    <property type="protein sequence ID" value="MBB5287617.1"/>
    <property type="molecule type" value="Genomic_DNA"/>
</dbReference>
<reference evidence="2 3" key="1">
    <citation type="submission" date="2020-08" db="EMBL/GenBank/DDBJ databases">
        <title>Genomic Encyclopedia of Type Strains, Phase IV (KMG-IV): sequencing the most valuable type-strain genomes for metagenomic binning, comparative biology and taxonomic classification.</title>
        <authorList>
            <person name="Goeker M."/>
        </authorList>
    </citation>
    <scope>NUCLEOTIDE SEQUENCE [LARGE SCALE GENOMIC DNA]</scope>
    <source>
        <strain evidence="2 3">DSM 105074</strain>
    </source>
</reference>
<keyword evidence="1" id="KW-0732">Signal</keyword>
<accession>A0A840U1K8</accession>
<evidence type="ECO:0000313" key="2">
    <source>
        <dbReference type="EMBL" id="MBB5287617.1"/>
    </source>
</evidence>
<dbReference type="Proteomes" id="UP000557307">
    <property type="component" value="Unassembled WGS sequence"/>
</dbReference>
<gene>
    <name evidence="2" type="ORF">HNQ92_005783</name>
</gene>
<organism evidence="2 3">
    <name type="scientific">Rhabdobacter roseus</name>
    <dbReference type="NCBI Taxonomy" id="1655419"/>
    <lineage>
        <taxon>Bacteria</taxon>
        <taxon>Pseudomonadati</taxon>
        <taxon>Bacteroidota</taxon>
        <taxon>Cytophagia</taxon>
        <taxon>Cytophagales</taxon>
        <taxon>Cytophagaceae</taxon>
        <taxon>Rhabdobacter</taxon>
    </lineage>
</organism>
<proteinExistence type="predicted"/>
<feature type="chain" id="PRO_5032891463" evidence="1">
    <location>
        <begin position="26"/>
        <end position="76"/>
    </location>
</feature>
<sequence length="76" mass="8697">MKNKATILIFLLGLFLGGLAPETRAATTSAETTRVELQDLGKNQKKRKRYKGYKKPRNKKFLGIFKRRSSCDCPKH</sequence>
<feature type="signal peptide" evidence="1">
    <location>
        <begin position="1"/>
        <end position="25"/>
    </location>
</feature>
<keyword evidence="3" id="KW-1185">Reference proteome</keyword>